<reference evidence="2 3" key="1">
    <citation type="journal article" date="2016" name="Nat. Commun.">
        <title>Thousands of microbial genomes shed light on interconnected biogeochemical processes in an aquifer system.</title>
        <authorList>
            <person name="Anantharaman K."/>
            <person name="Brown C.T."/>
            <person name="Hug L.A."/>
            <person name="Sharon I."/>
            <person name="Castelle C.J."/>
            <person name="Probst A.J."/>
            <person name="Thomas B.C."/>
            <person name="Singh A."/>
            <person name="Wilkins M.J."/>
            <person name="Karaoz U."/>
            <person name="Brodie E.L."/>
            <person name="Williams K.H."/>
            <person name="Hubbard S.S."/>
            <person name="Banfield J.F."/>
        </authorList>
    </citation>
    <scope>NUCLEOTIDE SEQUENCE [LARGE SCALE GENOMIC DNA]</scope>
    <source>
        <strain evidence="3">RIFCSPLOWO2_12_FULL_64_10</strain>
    </source>
</reference>
<proteinExistence type="predicted"/>
<name>A0A1F6C4H8_HANXR</name>
<evidence type="ECO:0000313" key="3">
    <source>
        <dbReference type="Proteomes" id="UP000178606"/>
    </source>
</evidence>
<comment type="caution">
    <text evidence="2">The sequence shown here is derived from an EMBL/GenBank/DDBJ whole genome shotgun (WGS) entry which is preliminary data.</text>
</comment>
<keyword evidence="1" id="KW-0175">Coiled coil</keyword>
<evidence type="ECO:0000313" key="2">
    <source>
        <dbReference type="EMBL" id="OGG43717.1"/>
    </source>
</evidence>
<protein>
    <submittedName>
        <fullName evidence="2">Uncharacterized protein</fullName>
    </submittedName>
</protein>
<gene>
    <name evidence="2" type="ORF">A3F84_27390</name>
</gene>
<accession>A0A1F6C4H8</accession>
<evidence type="ECO:0000256" key="1">
    <source>
        <dbReference type="SAM" id="Coils"/>
    </source>
</evidence>
<dbReference type="EMBL" id="MFKF01000427">
    <property type="protein sequence ID" value="OGG43717.1"/>
    <property type="molecule type" value="Genomic_DNA"/>
</dbReference>
<sequence>MSPPYGFPEGTMFTALCMKCSKSCKQPITVKLVHCPLFDPRIDFDDLMDQLDRFEQEATELKTRTTQLLTEAAQVAQNGPAEEEEEEAAP</sequence>
<feature type="coiled-coil region" evidence="1">
    <location>
        <begin position="44"/>
        <end position="71"/>
    </location>
</feature>
<organism evidence="2 3">
    <name type="scientific">Handelsmanbacteria sp. (strain RIFCSPLOWO2_12_FULL_64_10)</name>
    <dbReference type="NCBI Taxonomy" id="1817868"/>
    <lineage>
        <taxon>Bacteria</taxon>
        <taxon>Candidatus Handelsmaniibacteriota</taxon>
    </lineage>
</organism>
<dbReference type="AlphaFoldDB" id="A0A1F6C4H8"/>
<dbReference type="Proteomes" id="UP000178606">
    <property type="component" value="Unassembled WGS sequence"/>
</dbReference>